<sequence length="220" mass="24798">PWLLDNDHFSSPFDEFMTSKQDVHSNPFQAIDDLVDMSIGATEAMLDSLNFDNFNDEDSSVTTIEITIVGSPDLPSNEIEFPEIDDISKITLDDESIQDQQNEQYDPFMDLSFQGCEPDDENSMIPTIVSLEIPQDSYSYKGDNGDNDDENDSFFNQSILDYLFSPLFVIFIVVAALVAVIPVILSIIRGKKEKKYEYFVVHATDECQTADLESATCVKK</sequence>
<keyword evidence="1" id="KW-0472">Membrane</keyword>
<dbReference type="AlphaFoldDB" id="A0A9N9DJ77"/>
<comment type="caution">
    <text evidence="2">The sequence shown here is derived from an EMBL/GenBank/DDBJ whole genome shotgun (WGS) entry which is preliminary data.</text>
</comment>
<keyword evidence="1" id="KW-0812">Transmembrane</keyword>
<gene>
    <name evidence="2" type="ORF">RFULGI_LOCUS7951</name>
</gene>
<feature type="transmembrane region" description="Helical" evidence="1">
    <location>
        <begin position="163"/>
        <end position="188"/>
    </location>
</feature>
<organism evidence="2 3">
    <name type="scientific">Racocetra fulgida</name>
    <dbReference type="NCBI Taxonomy" id="60492"/>
    <lineage>
        <taxon>Eukaryota</taxon>
        <taxon>Fungi</taxon>
        <taxon>Fungi incertae sedis</taxon>
        <taxon>Mucoromycota</taxon>
        <taxon>Glomeromycotina</taxon>
        <taxon>Glomeromycetes</taxon>
        <taxon>Diversisporales</taxon>
        <taxon>Gigasporaceae</taxon>
        <taxon>Racocetra</taxon>
    </lineage>
</organism>
<protein>
    <submittedName>
        <fullName evidence="2">8734_t:CDS:1</fullName>
    </submittedName>
</protein>
<name>A0A9N9DJ77_9GLOM</name>
<reference evidence="2" key="1">
    <citation type="submission" date="2021-06" db="EMBL/GenBank/DDBJ databases">
        <authorList>
            <person name="Kallberg Y."/>
            <person name="Tangrot J."/>
            <person name="Rosling A."/>
        </authorList>
    </citation>
    <scope>NUCLEOTIDE SEQUENCE</scope>
    <source>
        <strain evidence="2">IN212</strain>
    </source>
</reference>
<accession>A0A9N9DJ77</accession>
<evidence type="ECO:0000313" key="2">
    <source>
        <dbReference type="EMBL" id="CAG8637328.1"/>
    </source>
</evidence>
<proteinExistence type="predicted"/>
<evidence type="ECO:0000313" key="3">
    <source>
        <dbReference type="Proteomes" id="UP000789396"/>
    </source>
</evidence>
<dbReference type="Proteomes" id="UP000789396">
    <property type="component" value="Unassembled WGS sequence"/>
</dbReference>
<dbReference type="EMBL" id="CAJVPZ010012176">
    <property type="protein sequence ID" value="CAG8637328.1"/>
    <property type="molecule type" value="Genomic_DNA"/>
</dbReference>
<keyword evidence="3" id="KW-1185">Reference proteome</keyword>
<dbReference type="OrthoDB" id="2432974at2759"/>
<feature type="non-terminal residue" evidence="2">
    <location>
        <position position="1"/>
    </location>
</feature>
<evidence type="ECO:0000256" key="1">
    <source>
        <dbReference type="SAM" id="Phobius"/>
    </source>
</evidence>
<keyword evidence="1" id="KW-1133">Transmembrane helix</keyword>